<sequence>MSESTRMMLGLAIGKKKEEWALAIQFGKCPFMDNM</sequence>
<protein>
    <submittedName>
        <fullName evidence="1">Uncharacterized protein</fullName>
    </submittedName>
</protein>
<evidence type="ECO:0000313" key="1">
    <source>
        <dbReference type="EMBL" id="CUN17298.1"/>
    </source>
</evidence>
<reference evidence="1 2" key="1">
    <citation type="submission" date="2015-09" db="EMBL/GenBank/DDBJ databases">
        <authorList>
            <consortium name="Pathogen Informatics"/>
        </authorList>
    </citation>
    <scope>NUCLEOTIDE SEQUENCE [LARGE SCALE GENOMIC DNA]</scope>
    <source>
        <strain evidence="1 2">2789STDY5834962</strain>
    </source>
</reference>
<evidence type="ECO:0000313" key="2">
    <source>
        <dbReference type="Proteomes" id="UP000095727"/>
    </source>
</evidence>
<organism evidence="1 2">
    <name type="scientific">Coprococcus comes</name>
    <dbReference type="NCBI Taxonomy" id="410072"/>
    <lineage>
        <taxon>Bacteria</taxon>
        <taxon>Bacillati</taxon>
        <taxon>Bacillota</taxon>
        <taxon>Clostridia</taxon>
        <taxon>Lachnospirales</taxon>
        <taxon>Lachnospiraceae</taxon>
        <taxon>Coprococcus</taxon>
    </lineage>
</organism>
<proteinExistence type="predicted"/>
<dbReference type="Proteomes" id="UP000095727">
    <property type="component" value="Unassembled WGS sequence"/>
</dbReference>
<accession>A0A173UUK9</accession>
<name>A0A173UUK9_9FIRM</name>
<dbReference type="AlphaFoldDB" id="A0A173UUK9"/>
<dbReference type="EMBL" id="CYXR01000038">
    <property type="protein sequence ID" value="CUN17298.1"/>
    <property type="molecule type" value="Genomic_DNA"/>
</dbReference>
<gene>
    <name evidence="1" type="ORF">ERS852574_03160</name>
</gene>